<organism evidence="10 11">
    <name type="scientific">Homarus americanus</name>
    <name type="common">American lobster</name>
    <dbReference type="NCBI Taxonomy" id="6706"/>
    <lineage>
        <taxon>Eukaryota</taxon>
        <taxon>Metazoa</taxon>
        <taxon>Ecdysozoa</taxon>
        <taxon>Arthropoda</taxon>
        <taxon>Crustacea</taxon>
        <taxon>Multicrustacea</taxon>
        <taxon>Malacostraca</taxon>
        <taxon>Eumalacostraca</taxon>
        <taxon>Eucarida</taxon>
        <taxon>Decapoda</taxon>
        <taxon>Pleocyemata</taxon>
        <taxon>Astacidea</taxon>
        <taxon>Nephropoidea</taxon>
        <taxon>Nephropidae</taxon>
        <taxon>Homarus</taxon>
    </lineage>
</organism>
<accession>A0A8J5MU07</accession>
<keyword evidence="5" id="KW-1133">Transmembrane helix</keyword>
<evidence type="ECO:0000256" key="4">
    <source>
        <dbReference type="ARBA" id="ARBA00022692"/>
    </source>
</evidence>
<dbReference type="GO" id="GO:0016051">
    <property type="term" value="P:carbohydrate biosynthetic process"/>
    <property type="evidence" value="ECO:0007669"/>
    <property type="project" value="InterPro"/>
</dbReference>
<dbReference type="InterPro" id="IPR005331">
    <property type="entry name" value="Sulfotransferase"/>
</dbReference>
<keyword evidence="7" id="KW-0472">Membrane</keyword>
<sequence length="210" mass="25299">MSSSTTRFMVVRHPFERVLSCYRDKYLNGTKSYYYLNIGEKIVRRYRKFPPEFNRQQGQVRNKIKKNLPVVLKDNPYANPVGPTFSEFVQYIIYAHYDDEHWRTYNAHCSPCYVPYEFILRFESLKEEGKLFLDYLNRTSDIKPRWENPTYGSSTSEVACSYFNQISVKLLQNLYQKYEKDFKLYEYMPDAYFKCAQDYNHVNNNTVLKE</sequence>
<evidence type="ECO:0000256" key="6">
    <source>
        <dbReference type="ARBA" id="ARBA00023034"/>
    </source>
</evidence>
<evidence type="ECO:0000256" key="9">
    <source>
        <dbReference type="RuleBase" id="RU364020"/>
    </source>
</evidence>
<proteinExistence type="inferred from homology"/>
<evidence type="ECO:0000313" key="11">
    <source>
        <dbReference type="Proteomes" id="UP000747542"/>
    </source>
</evidence>
<dbReference type="Proteomes" id="UP000747542">
    <property type="component" value="Unassembled WGS sequence"/>
</dbReference>
<evidence type="ECO:0000256" key="5">
    <source>
        <dbReference type="ARBA" id="ARBA00022989"/>
    </source>
</evidence>
<dbReference type="GO" id="GO:0000139">
    <property type="term" value="C:Golgi membrane"/>
    <property type="evidence" value="ECO:0007669"/>
    <property type="project" value="UniProtKB-SubCell"/>
</dbReference>
<dbReference type="EMBL" id="JAHLQT010026502">
    <property type="protein sequence ID" value="KAG7163009.1"/>
    <property type="molecule type" value="Genomic_DNA"/>
</dbReference>
<evidence type="ECO:0000256" key="8">
    <source>
        <dbReference type="ARBA" id="ARBA00023180"/>
    </source>
</evidence>
<dbReference type="EC" id="2.8.2.-" evidence="9"/>
<evidence type="ECO:0000256" key="1">
    <source>
        <dbReference type="ARBA" id="ARBA00004323"/>
    </source>
</evidence>
<gene>
    <name evidence="10" type="primary">Chst11-L2</name>
    <name evidence="10" type="ORF">Hamer_G002057</name>
</gene>
<dbReference type="GO" id="GO:0008146">
    <property type="term" value="F:sulfotransferase activity"/>
    <property type="evidence" value="ECO:0007669"/>
    <property type="project" value="InterPro"/>
</dbReference>
<keyword evidence="11" id="KW-1185">Reference proteome</keyword>
<dbReference type="Pfam" id="PF03567">
    <property type="entry name" value="Sulfotransfer_2"/>
    <property type="match status" value="1"/>
</dbReference>
<comment type="caution">
    <text evidence="10">The sequence shown here is derived from an EMBL/GenBank/DDBJ whole genome shotgun (WGS) entry which is preliminary data.</text>
</comment>
<evidence type="ECO:0000313" key="10">
    <source>
        <dbReference type="EMBL" id="KAG7163009.1"/>
    </source>
</evidence>
<comment type="subcellular location">
    <subcellularLocation>
        <location evidence="1 9">Golgi apparatus membrane</location>
        <topology evidence="1 9">Single-pass type II membrane protein</topology>
    </subcellularLocation>
</comment>
<name>A0A8J5MU07_HOMAM</name>
<keyword evidence="8 9" id="KW-0325">Glycoprotein</keyword>
<keyword evidence="3 9" id="KW-0808">Transferase</keyword>
<comment type="similarity">
    <text evidence="2 9">Belongs to the sulfotransferase 2 family.</text>
</comment>
<evidence type="ECO:0000256" key="2">
    <source>
        <dbReference type="ARBA" id="ARBA00006339"/>
    </source>
</evidence>
<keyword evidence="6 9" id="KW-0333">Golgi apparatus</keyword>
<evidence type="ECO:0000256" key="3">
    <source>
        <dbReference type="ARBA" id="ARBA00022679"/>
    </source>
</evidence>
<keyword evidence="4" id="KW-0812">Transmembrane</keyword>
<keyword evidence="9" id="KW-0735">Signal-anchor</keyword>
<dbReference type="AlphaFoldDB" id="A0A8J5MU07"/>
<keyword evidence="9" id="KW-0119">Carbohydrate metabolism</keyword>
<evidence type="ECO:0000256" key="7">
    <source>
        <dbReference type="ARBA" id="ARBA00023136"/>
    </source>
</evidence>
<dbReference type="PANTHER" id="PTHR12137">
    <property type="entry name" value="CARBOHYDRATE SULFOTRANSFERASE"/>
    <property type="match status" value="1"/>
</dbReference>
<protein>
    <recommendedName>
        <fullName evidence="9">Carbohydrate sulfotransferase</fullName>
        <ecNumber evidence="9">2.8.2.-</ecNumber>
    </recommendedName>
</protein>
<dbReference type="PANTHER" id="PTHR12137:SF54">
    <property type="entry name" value="CARBOHYDRATE SULFOTRANSFERASE"/>
    <property type="match status" value="1"/>
</dbReference>
<dbReference type="InterPro" id="IPR018011">
    <property type="entry name" value="Carb_sulfotrans_8-10"/>
</dbReference>
<reference evidence="10" key="1">
    <citation type="journal article" date="2021" name="Sci. Adv.">
        <title>The American lobster genome reveals insights on longevity, neural, and immune adaptations.</title>
        <authorList>
            <person name="Polinski J.M."/>
            <person name="Zimin A.V."/>
            <person name="Clark K.F."/>
            <person name="Kohn A.B."/>
            <person name="Sadowski N."/>
            <person name="Timp W."/>
            <person name="Ptitsyn A."/>
            <person name="Khanna P."/>
            <person name="Romanova D.Y."/>
            <person name="Williams P."/>
            <person name="Greenwood S.J."/>
            <person name="Moroz L.L."/>
            <person name="Walt D.R."/>
            <person name="Bodnar A.G."/>
        </authorList>
    </citation>
    <scope>NUCLEOTIDE SEQUENCE</scope>
    <source>
        <strain evidence="10">GMGI-L3</strain>
    </source>
</reference>